<evidence type="ECO:0000256" key="3">
    <source>
        <dbReference type="ARBA" id="ARBA00022748"/>
    </source>
</evidence>
<proteinExistence type="predicted"/>
<dbReference type="AlphaFoldDB" id="A0A6V8N299"/>
<evidence type="ECO:0000256" key="5">
    <source>
        <dbReference type="ARBA" id="ARBA00023136"/>
    </source>
</evidence>
<dbReference type="Proteomes" id="UP000568888">
    <property type="component" value="Unassembled WGS sequence"/>
</dbReference>
<dbReference type="EMBL" id="BLXY01000016">
    <property type="protein sequence ID" value="GFO66094.1"/>
    <property type="molecule type" value="Genomic_DNA"/>
</dbReference>
<keyword evidence="5 6" id="KW-0472">Membrane</keyword>
<evidence type="ECO:0000256" key="6">
    <source>
        <dbReference type="SAM" id="Phobius"/>
    </source>
</evidence>
<dbReference type="Pfam" id="PF05140">
    <property type="entry name" value="ResB"/>
    <property type="match status" value="1"/>
</dbReference>
<evidence type="ECO:0000259" key="7">
    <source>
        <dbReference type="Pfam" id="PF05140"/>
    </source>
</evidence>
<feature type="domain" description="ResB-like" evidence="7">
    <location>
        <begin position="106"/>
        <end position="374"/>
    </location>
</feature>
<keyword evidence="4 6" id="KW-1133">Transmembrane helix</keyword>
<name>A0A6V8N299_9BACT</name>
<feature type="transmembrane region" description="Helical" evidence="6">
    <location>
        <begin position="101"/>
        <end position="124"/>
    </location>
</feature>
<gene>
    <name evidence="8" type="ORF">GMPD_40130</name>
</gene>
<dbReference type="PANTHER" id="PTHR31566">
    <property type="entry name" value="CYTOCHROME C BIOGENESIS PROTEIN CCS1, CHLOROPLASTIC"/>
    <property type="match status" value="1"/>
</dbReference>
<evidence type="ECO:0000256" key="2">
    <source>
        <dbReference type="ARBA" id="ARBA00022692"/>
    </source>
</evidence>
<dbReference type="RefSeq" id="WP_183350757.1">
    <property type="nucleotide sequence ID" value="NZ_BLXY01000016.1"/>
</dbReference>
<evidence type="ECO:0000256" key="4">
    <source>
        <dbReference type="ARBA" id="ARBA00022989"/>
    </source>
</evidence>
<evidence type="ECO:0000256" key="1">
    <source>
        <dbReference type="ARBA" id="ARBA00004141"/>
    </source>
</evidence>
<comment type="caution">
    <text evidence="8">The sequence shown here is derived from an EMBL/GenBank/DDBJ whole genome shotgun (WGS) entry which is preliminary data.</text>
</comment>
<keyword evidence="2 6" id="KW-0812">Transmembrane</keyword>
<evidence type="ECO:0000313" key="8">
    <source>
        <dbReference type="EMBL" id="GFO66094.1"/>
    </source>
</evidence>
<protein>
    <recommendedName>
        <fullName evidence="7">ResB-like domain-containing protein</fullName>
    </recommendedName>
</protein>
<feature type="transmembrane region" description="Helical" evidence="6">
    <location>
        <begin position="39"/>
        <end position="62"/>
    </location>
</feature>
<dbReference type="InterPro" id="IPR023494">
    <property type="entry name" value="Cyt_c_bgen_Ccs1/CcsB/ResB"/>
</dbReference>
<feature type="transmembrane region" description="Helical" evidence="6">
    <location>
        <begin position="68"/>
        <end position="94"/>
    </location>
</feature>
<feature type="transmembrane region" description="Helical" evidence="6">
    <location>
        <begin position="352"/>
        <end position="370"/>
    </location>
</feature>
<evidence type="ECO:0000313" key="9">
    <source>
        <dbReference type="Proteomes" id="UP000568888"/>
    </source>
</evidence>
<dbReference type="InterPro" id="IPR007816">
    <property type="entry name" value="ResB-like_domain"/>
</dbReference>
<keyword evidence="3" id="KW-0201">Cytochrome c-type biogenesis</keyword>
<comment type="subcellular location">
    <subcellularLocation>
        <location evidence="1">Membrane</location>
        <topology evidence="1">Multi-pass membrane protein</topology>
    </subcellularLocation>
</comment>
<accession>A0A6V8N299</accession>
<sequence length="380" mass="42795">MTRNERDEVELVAETESFPVEPRYHPIHRIPRMIYDFLASARLAMALLVAILVCCLAGVTVVRGAQAWLTIFSTLWFNALLVLLVVNVACCFFGRIWHRRITVISFGMILFHMSFVAMFLAIVYDSLFFFQGSLRLTEGETLQNSDPHSYDGYRQGRFFSFSRLKGETTLVKMIRGYRVGGEDKRAAYDVEVGEPGHKRREVIYITNNLDYKGVKYLPEKEGYSALIVLSDKTGKELYGAHVPLQSLKQKDNSYLYTTGTKEGAGSFPFPQDSPLYSLQVAYRPDPVKDRSGEVFFQVWPYREGEIPQQEQPAAAGKAPVGQHFSAGGHTLAAKEIRYWVGMNVRHDPGKPVILASLWVGLAGMIITTFGRMRKGRAGKG</sequence>
<organism evidence="8 9">
    <name type="scientific">Geomonas paludis</name>
    <dbReference type="NCBI Taxonomy" id="2740185"/>
    <lineage>
        <taxon>Bacteria</taxon>
        <taxon>Pseudomonadati</taxon>
        <taxon>Thermodesulfobacteriota</taxon>
        <taxon>Desulfuromonadia</taxon>
        <taxon>Geobacterales</taxon>
        <taxon>Geobacteraceae</taxon>
        <taxon>Geomonas</taxon>
    </lineage>
</organism>
<reference evidence="9" key="1">
    <citation type="submission" date="2020-06" db="EMBL/GenBank/DDBJ databases">
        <title>Draft genomic sequecing of Geomonas sp. Red736.</title>
        <authorList>
            <person name="Itoh H."/>
            <person name="Xu Z.X."/>
            <person name="Ushijima N."/>
            <person name="Masuda Y."/>
            <person name="Shiratori Y."/>
            <person name="Senoo K."/>
        </authorList>
    </citation>
    <scope>NUCLEOTIDE SEQUENCE [LARGE SCALE GENOMIC DNA]</scope>
    <source>
        <strain evidence="9">Red736</strain>
    </source>
</reference>